<evidence type="ECO:0000256" key="3">
    <source>
        <dbReference type="ARBA" id="ARBA00022692"/>
    </source>
</evidence>
<protein>
    <submittedName>
        <fullName evidence="9">ABC-type antimicrobial peptide transport system, permease component</fullName>
    </submittedName>
</protein>
<dbReference type="PANTHER" id="PTHR30572:SF4">
    <property type="entry name" value="ABC TRANSPORTER PERMEASE YTRF"/>
    <property type="match status" value="1"/>
</dbReference>
<dbReference type="Pfam" id="PF02687">
    <property type="entry name" value="FtsX"/>
    <property type="match status" value="2"/>
</dbReference>
<evidence type="ECO:0000256" key="7">
    <source>
        <dbReference type="SAM" id="Phobius"/>
    </source>
</evidence>
<comment type="subcellular location">
    <subcellularLocation>
        <location evidence="1">Cell membrane</location>
        <topology evidence="1">Multi-pass membrane protein</topology>
    </subcellularLocation>
</comment>
<keyword evidence="3 7" id="KW-0812">Transmembrane</keyword>
<feature type="transmembrane region" description="Helical" evidence="7">
    <location>
        <begin position="294"/>
        <end position="319"/>
    </location>
</feature>
<dbReference type="RefSeq" id="WP_225275133.1">
    <property type="nucleotide sequence ID" value="NZ_CP084058.1"/>
</dbReference>
<evidence type="ECO:0000256" key="6">
    <source>
        <dbReference type="ARBA" id="ARBA00038076"/>
    </source>
</evidence>
<evidence type="ECO:0000256" key="5">
    <source>
        <dbReference type="ARBA" id="ARBA00023136"/>
    </source>
</evidence>
<keyword evidence="4 7" id="KW-1133">Transmembrane helix</keyword>
<organism evidence="9">
    <name type="scientific">Nonomuraea gerenzanensis</name>
    <dbReference type="NCBI Taxonomy" id="93944"/>
    <lineage>
        <taxon>Bacteria</taxon>
        <taxon>Bacillati</taxon>
        <taxon>Actinomycetota</taxon>
        <taxon>Actinomycetes</taxon>
        <taxon>Streptosporangiales</taxon>
        <taxon>Streptosporangiaceae</taxon>
        <taxon>Nonomuraea</taxon>
    </lineage>
</organism>
<dbReference type="PANTHER" id="PTHR30572">
    <property type="entry name" value="MEMBRANE COMPONENT OF TRANSPORTER-RELATED"/>
    <property type="match status" value="1"/>
</dbReference>
<feature type="domain" description="ABC3 transporter permease C-terminal" evidence="8">
    <location>
        <begin position="639"/>
        <end position="760"/>
    </location>
</feature>
<evidence type="ECO:0000256" key="2">
    <source>
        <dbReference type="ARBA" id="ARBA00022475"/>
    </source>
</evidence>
<evidence type="ECO:0000313" key="9">
    <source>
        <dbReference type="EMBL" id="SBO95786.1"/>
    </source>
</evidence>
<dbReference type="AlphaFoldDB" id="A0A1M4EAF7"/>
<reference evidence="9" key="1">
    <citation type="submission" date="2016-04" db="EMBL/GenBank/DDBJ databases">
        <authorList>
            <person name="Evans L.H."/>
            <person name="Alamgir A."/>
            <person name="Owens N."/>
            <person name="Weber N.D."/>
            <person name="Virtaneva K."/>
            <person name="Barbian K."/>
            <person name="Babar A."/>
            <person name="Rosenke K."/>
        </authorList>
    </citation>
    <scope>NUCLEOTIDE SEQUENCE</scope>
    <source>
        <strain evidence="9">Nono1</strain>
    </source>
</reference>
<dbReference type="GO" id="GO:0005886">
    <property type="term" value="C:plasma membrane"/>
    <property type="evidence" value="ECO:0007669"/>
    <property type="project" value="UniProtKB-SubCell"/>
</dbReference>
<comment type="similarity">
    <text evidence="6">Belongs to the ABC-4 integral membrane protein family.</text>
</comment>
<dbReference type="GO" id="GO:0022857">
    <property type="term" value="F:transmembrane transporter activity"/>
    <property type="evidence" value="ECO:0007669"/>
    <property type="project" value="TreeGrafter"/>
</dbReference>
<feature type="transmembrane region" description="Helical" evidence="7">
    <location>
        <begin position="246"/>
        <end position="274"/>
    </location>
</feature>
<evidence type="ECO:0000259" key="8">
    <source>
        <dbReference type="Pfam" id="PF02687"/>
    </source>
</evidence>
<feature type="transmembrane region" description="Helical" evidence="7">
    <location>
        <begin position="632"/>
        <end position="658"/>
    </location>
</feature>
<evidence type="ECO:0000256" key="1">
    <source>
        <dbReference type="ARBA" id="ARBA00004651"/>
    </source>
</evidence>
<dbReference type="InterPro" id="IPR050250">
    <property type="entry name" value="Macrolide_Exporter_MacB"/>
</dbReference>
<name>A0A1M4EAF7_9ACTN</name>
<keyword evidence="5 7" id="KW-0472">Membrane</keyword>
<accession>A0A1M4EAF7</accession>
<feature type="domain" description="ABC3 transporter permease C-terminal" evidence="8">
    <location>
        <begin position="252"/>
        <end position="365"/>
    </location>
</feature>
<feature type="transmembrane region" description="Helical" evidence="7">
    <location>
        <begin position="339"/>
        <end position="361"/>
    </location>
</feature>
<dbReference type="EMBL" id="LT559118">
    <property type="protein sequence ID" value="SBO95786.1"/>
    <property type="molecule type" value="Genomic_DNA"/>
</dbReference>
<proteinExistence type="inferred from homology"/>
<feature type="transmembrane region" description="Helical" evidence="7">
    <location>
        <begin position="729"/>
        <end position="751"/>
    </location>
</feature>
<evidence type="ECO:0000256" key="4">
    <source>
        <dbReference type="ARBA" id="ARBA00022989"/>
    </source>
</evidence>
<gene>
    <name evidence="9" type="ORF">BN4615_P5302</name>
</gene>
<feature type="transmembrane region" description="Helical" evidence="7">
    <location>
        <begin position="679"/>
        <end position="709"/>
    </location>
</feature>
<sequence length="768" mass="78957">MRAGAGAVWRASRAAVRRRRVQTFVLGVVVFCSTVAIVVALGLLESVSAPFERVFEEQRGAHVVAAYDPGQVARERLARRPPGVEAAAGPFAQAVVTIPDTFEHLPPGPLTVVGRASPGGPVDRVNLWAGRWPAGPGEIVLDRPADGFFSYLLGVSFVVREGQPFTVVGLATSVSRSSEAWVTPGQAAALRPSATQMLYRLAAAATDEQVRAGTAAIAADLPAGALLGSQSYLVVKRDAGRTAAAFLPFLTAFGVLGLVVAVLIVVNVVSGAVVAGLRHIGLLKALGFTPNQVVAVYLAMVAVPAVAGAALGTAVGAVAARPLLDDVGAGVFTVSVSPWVYAATLAGMPSVAVLAALAPALRAHRLTAARALSAGAPPGRGRGLRAQRLLAGVPLPRPVSLGLGLPFGRPGRAALTLAAVVLGSATVTLAAGLSMTMVAYGEAAQRVGHVHTVIHVGQARNQQTPPTRGDAGIMRLLRELPGTVYVTADAWITVHLAGHPQPIQGRFLRDDSATLGETVVEGRWLRGPGEIVAPSAFLAKRRLAVGDRLTLSVGGWRAEATIVGATMDGAADLIQADWHTLDALSPSRPPTQYEVRLAPGTDVAAYNAAVKAADPGLYPVAKSTTDQTTVAVVGFASLLTVLLGTVSALGVFNTVVLDARERRRDLGVLKSIGMTPRQVTAMMVTSMAAIGAAGGLLGIPVGVLAHRLVVPAMADAAGVALPAFMVEVWRAPLLALLTLAGVVIAVLGAFVPARSAARLTIATVLHHE</sequence>
<feature type="transmembrane region" description="Helical" evidence="7">
    <location>
        <begin position="413"/>
        <end position="440"/>
    </location>
</feature>
<keyword evidence="2" id="KW-1003">Cell membrane</keyword>
<dbReference type="InterPro" id="IPR003838">
    <property type="entry name" value="ABC3_permease_C"/>
</dbReference>
<feature type="transmembrane region" description="Helical" evidence="7">
    <location>
        <begin position="21"/>
        <end position="44"/>
    </location>
</feature>